<protein>
    <submittedName>
        <fullName evidence="1">Uncharacterized protein</fullName>
    </submittedName>
</protein>
<name>A0ACC3DA65_9PEZI</name>
<gene>
    <name evidence="1" type="ORF">LTS18_008616</name>
</gene>
<dbReference type="EMBL" id="JAWDJW010006560">
    <property type="protein sequence ID" value="KAK3064284.1"/>
    <property type="molecule type" value="Genomic_DNA"/>
</dbReference>
<organism evidence="1 2">
    <name type="scientific">Coniosporium uncinatum</name>
    <dbReference type="NCBI Taxonomy" id="93489"/>
    <lineage>
        <taxon>Eukaryota</taxon>
        <taxon>Fungi</taxon>
        <taxon>Dikarya</taxon>
        <taxon>Ascomycota</taxon>
        <taxon>Pezizomycotina</taxon>
        <taxon>Dothideomycetes</taxon>
        <taxon>Dothideomycetes incertae sedis</taxon>
        <taxon>Coniosporium</taxon>
    </lineage>
</organism>
<accession>A0ACC3DA65</accession>
<evidence type="ECO:0000313" key="1">
    <source>
        <dbReference type="EMBL" id="KAK3064284.1"/>
    </source>
</evidence>
<comment type="caution">
    <text evidence="1">The sequence shown here is derived from an EMBL/GenBank/DDBJ whole genome shotgun (WGS) entry which is preliminary data.</text>
</comment>
<keyword evidence="2" id="KW-1185">Reference proteome</keyword>
<dbReference type="Proteomes" id="UP001186974">
    <property type="component" value="Unassembled WGS sequence"/>
</dbReference>
<sequence>MPATTLRPSLAAVGIVWRKIYHPLGLEKGYNFPLFVVLVGGLMSFIFARFSYLDIDGFVKHYPERCYHYTLGVKRIGNILHLAGILPGGFPVCFQFVPVIRHKLILFHRLNGYLVILLFFIA</sequence>
<proteinExistence type="predicted"/>
<reference evidence="1" key="1">
    <citation type="submission" date="2024-09" db="EMBL/GenBank/DDBJ databases">
        <title>Black Yeasts Isolated from many extreme environments.</title>
        <authorList>
            <person name="Coleine C."/>
            <person name="Stajich J.E."/>
            <person name="Selbmann L."/>
        </authorList>
    </citation>
    <scope>NUCLEOTIDE SEQUENCE</scope>
    <source>
        <strain evidence="1">CCFEE 5737</strain>
    </source>
</reference>
<evidence type="ECO:0000313" key="2">
    <source>
        <dbReference type="Proteomes" id="UP001186974"/>
    </source>
</evidence>